<evidence type="ECO:0000256" key="6">
    <source>
        <dbReference type="ARBA" id="ARBA00023136"/>
    </source>
</evidence>
<dbReference type="Gene3D" id="3.40.50.300">
    <property type="entry name" value="P-loop containing nucleotide triphosphate hydrolases"/>
    <property type="match status" value="1"/>
</dbReference>
<dbReference type="InterPro" id="IPR036640">
    <property type="entry name" value="ABC1_TM_sf"/>
</dbReference>
<keyword evidence="6 8" id="KW-0472">Membrane</keyword>
<dbReference type="SMART" id="SM00382">
    <property type="entry name" value="AAA"/>
    <property type="match status" value="1"/>
</dbReference>
<dbReference type="InterPro" id="IPR027417">
    <property type="entry name" value="P-loop_NTPase"/>
</dbReference>
<comment type="caution">
    <text evidence="11">The sequence shown here is derived from an EMBL/GenBank/DDBJ whole genome shotgun (WGS) entry which is preliminary data.</text>
</comment>
<dbReference type="GO" id="GO:0140359">
    <property type="term" value="F:ABC-type transporter activity"/>
    <property type="evidence" value="ECO:0007669"/>
    <property type="project" value="InterPro"/>
</dbReference>
<dbReference type="NCBIfam" id="TIGR02857">
    <property type="entry name" value="CydD"/>
    <property type="match status" value="1"/>
</dbReference>
<feature type="transmembrane region" description="Helical" evidence="8">
    <location>
        <begin position="162"/>
        <end position="181"/>
    </location>
</feature>
<dbReference type="PROSITE" id="PS50929">
    <property type="entry name" value="ABC_TM1F"/>
    <property type="match status" value="1"/>
</dbReference>
<feature type="transmembrane region" description="Helical" evidence="8">
    <location>
        <begin position="20"/>
        <end position="41"/>
    </location>
</feature>
<evidence type="ECO:0000259" key="10">
    <source>
        <dbReference type="PROSITE" id="PS50929"/>
    </source>
</evidence>
<evidence type="ECO:0000256" key="8">
    <source>
        <dbReference type="SAM" id="Phobius"/>
    </source>
</evidence>
<dbReference type="PANTHER" id="PTHR24221:SF590">
    <property type="entry name" value="COMPONENT LINKED WITH THE ASSEMBLY OF CYTOCHROME' TRANSPORT TRANSMEMBRANE ATP-BINDING PROTEIN ABC TRANSPORTER CYDD-RELATED"/>
    <property type="match status" value="1"/>
</dbReference>
<dbReference type="InterPro" id="IPR014216">
    <property type="entry name" value="ABC_transptr_CydD"/>
</dbReference>
<keyword evidence="3" id="KW-0547">Nucleotide-binding</keyword>
<dbReference type="Gene3D" id="1.20.1560.10">
    <property type="entry name" value="ABC transporter type 1, transmembrane domain"/>
    <property type="match status" value="1"/>
</dbReference>
<evidence type="ECO:0000259" key="9">
    <source>
        <dbReference type="PROSITE" id="PS50893"/>
    </source>
</evidence>
<feature type="domain" description="ABC transmembrane type-1" evidence="10">
    <location>
        <begin position="20"/>
        <end position="303"/>
    </location>
</feature>
<feature type="transmembrane region" description="Helical" evidence="8">
    <location>
        <begin position="139"/>
        <end position="156"/>
    </location>
</feature>
<proteinExistence type="predicted"/>
<dbReference type="CDD" id="cd03228">
    <property type="entry name" value="ABCC_MRP_Like"/>
    <property type="match status" value="1"/>
</dbReference>
<dbReference type="AlphaFoldDB" id="A0A3N4Z1Y8"/>
<comment type="subcellular location">
    <subcellularLocation>
        <location evidence="1">Cell membrane</location>
        <topology evidence="1">Multi-pass membrane protein</topology>
    </subcellularLocation>
</comment>
<dbReference type="EMBL" id="RKRA01000001">
    <property type="protein sequence ID" value="RPF25626.1"/>
    <property type="molecule type" value="Genomic_DNA"/>
</dbReference>
<sequence>MKPLDPRLLRHARAARRYIALTAVTGLVTAAAVVAQAVLVARAVSPVVEGRAGWAQAAPLVAALAGVLVLRAVVLVVQESLAHRAARDVVAELREQVLARAVALGPRWLADGNGPRVVTLATRGLDDLEPYFVRYLPQLLLAATVTPATVLVILGLDLTSALIVAATIPLIPVFMWLIGVLTQRFAAERLVAMQRLGAQLLDLLAGLATLKALGRERGPAARVRELGQAYTRTTMATLKVAFLSGAVLEFLASISVALVAVTIGMRMVYGGLDLTTGLTVLMLAPEVYRPLREVGSHFHASADGVAAAEQAFAVLEERPATPGTVPAPDLRRTDIVLDGVSVAAPGRATWAPWRLSARLHPGRVVALAGPSGAGKTTAAQVVLGLLRPEEGSVRLEDVPAAGRTRPAGAEPADADAGPAGLDLADVEPGSWFDQVTWVPQRPVIVPGTVRANVLGDRPVDDDATAAARATGLDTVLAELPRGWETPLGHGGVGLSVGQRQRLALTAALLGSAPLVVLDEPTAHLDAAAEQQVLDAVAALRDQGRTVVVIAHRAALLDLADHVVTVASAPATAEPAEVRS</sequence>
<feature type="transmembrane region" description="Helical" evidence="8">
    <location>
        <begin position="53"/>
        <end position="77"/>
    </location>
</feature>
<dbReference type="CDD" id="cd18584">
    <property type="entry name" value="ABC_6TM_AarD_CydD"/>
    <property type="match status" value="1"/>
</dbReference>
<dbReference type="GO" id="GO:0005886">
    <property type="term" value="C:plasma membrane"/>
    <property type="evidence" value="ECO:0007669"/>
    <property type="project" value="UniProtKB-SubCell"/>
</dbReference>
<evidence type="ECO:0000313" key="12">
    <source>
        <dbReference type="Proteomes" id="UP000280726"/>
    </source>
</evidence>
<dbReference type="OrthoDB" id="9806127at2"/>
<protein>
    <submittedName>
        <fullName evidence="11">ATP-binding cassette subfamily C protein CydD</fullName>
    </submittedName>
</protein>
<dbReference type="SUPFAM" id="SSF90123">
    <property type="entry name" value="ABC transporter transmembrane region"/>
    <property type="match status" value="1"/>
</dbReference>
<dbReference type="InterPro" id="IPR003593">
    <property type="entry name" value="AAA+_ATPase"/>
</dbReference>
<keyword evidence="12" id="KW-1185">Reference proteome</keyword>
<dbReference type="Proteomes" id="UP000280726">
    <property type="component" value="Unassembled WGS sequence"/>
</dbReference>
<feature type="compositionally biased region" description="Low complexity" evidence="7">
    <location>
        <begin position="406"/>
        <end position="417"/>
    </location>
</feature>
<dbReference type="RefSeq" id="WP_123913555.1">
    <property type="nucleotide sequence ID" value="NZ_RKRA01000001.1"/>
</dbReference>
<dbReference type="GO" id="GO:0042883">
    <property type="term" value="P:cysteine transport"/>
    <property type="evidence" value="ECO:0007669"/>
    <property type="project" value="InterPro"/>
</dbReference>
<dbReference type="GO" id="GO:0005524">
    <property type="term" value="F:ATP binding"/>
    <property type="evidence" value="ECO:0007669"/>
    <property type="project" value="UniProtKB-KW"/>
</dbReference>
<evidence type="ECO:0000256" key="4">
    <source>
        <dbReference type="ARBA" id="ARBA00022840"/>
    </source>
</evidence>
<dbReference type="GO" id="GO:0016887">
    <property type="term" value="F:ATP hydrolysis activity"/>
    <property type="evidence" value="ECO:0007669"/>
    <property type="project" value="InterPro"/>
</dbReference>
<keyword evidence="2 8" id="KW-0812">Transmembrane</keyword>
<dbReference type="SUPFAM" id="SSF52540">
    <property type="entry name" value="P-loop containing nucleoside triphosphate hydrolases"/>
    <property type="match status" value="1"/>
</dbReference>
<evidence type="ECO:0000256" key="7">
    <source>
        <dbReference type="SAM" id="MobiDB-lite"/>
    </source>
</evidence>
<dbReference type="Pfam" id="PF00005">
    <property type="entry name" value="ABC_tran"/>
    <property type="match status" value="1"/>
</dbReference>
<evidence type="ECO:0000256" key="1">
    <source>
        <dbReference type="ARBA" id="ARBA00004651"/>
    </source>
</evidence>
<gene>
    <name evidence="11" type="ORF">EDD32_0027</name>
</gene>
<dbReference type="PROSITE" id="PS50893">
    <property type="entry name" value="ABC_TRANSPORTER_2"/>
    <property type="match status" value="1"/>
</dbReference>
<feature type="transmembrane region" description="Helical" evidence="8">
    <location>
        <begin position="240"/>
        <end position="261"/>
    </location>
</feature>
<evidence type="ECO:0000313" key="11">
    <source>
        <dbReference type="EMBL" id="RPF25626.1"/>
    </source>
</evidence>
<evidence type="ECO:0000256" key="2">
    <source>
        <dbReference type="ARBA" id="ARBA00022692"/>
    </source>
</evidence>
<organism evidence="11 12">
    <name type="scientific">Georgenia muralis</name>
    <dbReference type="NCBI Taxonomy" id="154117"/>
    <lineage>
        <taxon>Bacteria</taxon>
        <taxon>Bacillati</taxon>
        <taxon>Actinomycetota</taxon>
        <taxon>Actinomycetes</taxon>
        <taxon>Micrococcales</taxon>
        <taxon>Bogoriellaceae</taxon>
        <taxon>Georgenia</taxon>
    </lineage>
</organism>
<dbReference type="PANTHER" id="PTHR24221">
    <property type="entry name" value="ATP-BINDING CASSETTE SUB-FAMILY B"/>
    <property type="match status" value="1"/>
</dbReference>
<dbReference type="InterPro" id="IPR003439">
    <property type="entry name" value="ABC_transporter-like_ATP-bd"/>
</dbReference>
<keyword evidence="5 8" id="KW-1133">Transmembrane helix</keyword>
<feature type="domain" description="ABC transporter" evidence="9">
    <location>
        <begin position="330"/>
        <end position="579"/>
    </location>
</feature>
<evidence type="ECO:0000256" key="5">
    <source>
        <dbReference type="ARBA" id="ARBA00022989"/>
    </source>
</evidence>
<accession>A0A3N4Z1Y8</accession>
<dbReference type="InterPro" id="IPR011527">
    <property type="entry name" value="ABC1_TM_dom"/>
</dbReference>
<reference evidence="11 12" key="1">
    <citation type="submission" date="2018-11" db="EMBL/GenBank/DDBJ databases">
        <title>Sequencing the genomes of 1000 actinobacteria strains.</title>
        <authorList>
            <person name="Klenk H.-P."/>
        </authorList>
    </citation>
    <scope>NUCLEOTIDE SEQUENCE [LARGE SCALE GENOMIC DNA]</scope>
    <source>
        <strain evidence="11 12">DSM 14418</strain>
    </source>
</reference>
<feature type="region of interest" description="Disordered" evidence="7">
    <location>
        <begin position="397"/>
        <end position="417"/>
    </location>
</feature>
<dbReference type="InterPro" id="IPR039421">
    <property type="entry name" value="Type_1_exporter"/>
</dbReference>
<name>A0A3N4Z1Y8_9MICO</name>
<evidence type="ECO:0000256" key="3">
    <source>
        <dbReference type="ARBA" id="ARBA00022741"/>
    </source>
</evidence>
<keyword evidence="4 11" id="KW-0067">ATP-binding</keyword>
<dbReference type="Pfam" id="PF00664">
    <property type="entry name" value="ABC_membrane"/>
    <property type="match status" value="1"/>
</dbReference>